<dbReference type="InterPro" id="IPR049676">
    <property type="entry name" value="QatC"/>
</dbReference>
<dbReference type="InterPro" id="IPR014729">
    <property type="entry name" value="Rossmann-like_a/b/a_fold"/>
</dbReference>
<comment type="caution">
    <text evidence="1">The sequence shown here is derived from an EMBL/GenBank/DDBJ whole genome shotgun (WGS) entry which is preliminary data.</text>
</comment>
<reference evidence="2" key="1">
    <citation type="journal article" date="2019" name="Int. J. Syst. Evol. Microbiol.">
        <title>The Global Catalogue of Microorganisms (GCM) 10K type strain sequencing project: providing services to taxonomists for standard genome sequencing and annotation.</title>
        <authorList>
            <consortium name="The Broad Institute Genomics Platform"/>
            <consortium name="The Broad Institute Genome Sequencing Center for Infectious Disease"/>
            <person name="Wu L."/>
            <person name="Ma J."/>
        </authorList>
    </citation>
    <scope>NUCLEOTIDE SEQUENCE [LARGE SCALE GENOMIC DNA]</scope>
    <source>
        <strain evidence="2">CCUG 55608</strain>
    </source>
</reference>
<gene>
    <name evidence="1" type="primary">qatC</name>
    <name evidence="1" type="ORF">ACFQ4C_29990</name>
</gene>
<evidence type="ECO:0000313" key="2">
    <source>
        <dbReference type="Proteomes" id="UP001597116"/>
    </source>
</evidence>
<dbReference type="Proteomes" id="UP001597116">
    <property type="component" value="Unassembled WGS sequence"/>
</dbReference>
<dbReference type="Gene3D" id="3.40.50.620">
    <property type="entry name" value="HUPs"/>
    <property type="match status" value="1"/>
</dbReference>
<sequence length="454" mass="52058">MKVNYTIIAPERKGTSIKINLTEEESNRSGILIADLKPFYDFSADYQNKIAFDFFLLSTVVYGIDNLLDRYTYSIDGWTREIEFTFPVINLNEWNTVKAELQNALCFLTGDIWSINFEQMPYTDPLFLNNEKRRRYPNFKLSDSQYETVSLFSGGLDSLIGIVDYFVKNPAKKLLLVSHYDSNSGGPNSDQIRLIRQFNTKYSYNYNWIQTGVGLQLPSGMNREPSYRSRSLMFIALGVYFASRYNNSELIIPENGTISLNHPLSASRRGSLSTRTTHPYLLDSLRAILSKLAINVQLRNPYELFTKGEMMRDTSDLPFIQGALLDSVSCGKRGRKSHWDRREGVSHCGHCMPCIYRRAALHRVNLDNQPYGIDIFNPEKGWDYAKNLPDVSALVSYISTPISKKEVERNLLINASFSIDKLADYTNVVMKTRDEIKDWVKAKANDEIKRSFGL</sequence>
<organism evidence="1 2">
    <name type="scientific">Larkinella insperata</name>
    <dbReference type="NCBI Taxonomy" id="332158"/>
    <lineage>
        <taxon>Bacteria</taxon>
        <taxon>Pseudomonadati</taxon>
        <taxon>Bacteroidota</taxon>
        <taxon>Cytophagia</taxon>
        <taxon>Cytophagales</taxon>
        <taxon>Spirosomataceae</taxon>
        <taxon>Larkinella</taxon>
    </lineage>
</organism>
<dbReference type="EMBL" id="JBHTLP010000044">
    <property type="protein sequence ID" value="MFD1145395.1"/>
    <property type="molecule type" value="Genomic_DNA"/>
</dbReference>
<name>A0ABW3QI23_9BACT</name>
<protein>
    <submittedName>
        <fullName evidence="1">Qat anti-phage system QueC-like protein QatC</fullName>
    </submittedName>
</protein>
<dbReference type="RefSeq" id="WP_379885691.1">
    <property type="nucleotide sequence ID" value="NZ_JBHTLP010000044.1"/>
</dbReference>
<dbReference type="NCBIfam" id="NF041925">
    <property type="entry name" value="QatC"/>
    <property type="match status" value="1"/>
</dbReference>
<evidence type="ECO:0000313" key="1">
    <source>
        <dbReference type="EMBL" id="MFD1145395.1"/>
    </source>
</evidence>
<keyword evidence="2" id="KW-1185">Reference proteome</keyword>
<proteinExistence type="predicted"/>
<accession>A0ABW3QI23</accession>